<feature type="region of interest" description="Disordered" evidence="1">
    <location>
        <begin position="154"/>
        <end position="177"/>
    </location>
</feature>
<sequence length="177" mass="18849">MLSLRFTAWGWSAGKGRGQRLEQAAKVCDPRTCCRPPRALLYQSVAAATGGGVGSKSGGGCSRGTHRGPQLRPSEGTYAMVPVAFIAGDLLEAVPWDGAPSPRPQGVHVCSPLSPHLHHHEESIFPLKVAGHLKPAVLSRPLLQVSAGTNGPPRLLRPRARCHGVKAQPRSELLPWE</sequence>
<dbReference type="EMBL" id="JACASE010000008">
    <property type="protein sequence ID" value="KAF6441306.1"/>
    <property type="molecule type" value="Genomic_DNA"/>
</dbReference>
<evidence type="ECO:0000313" key="3">
    <source>
        <dbReference type="Proteomes" id="UP000593571"/>
    </source>
</evidence>
<name>A0A7J8F108_ROUAE</name>
<accession>A0A7J8F108</accession>
<evidence type="ECO:0000256" key="1">
    <source>
        <dbReference type="SAM" id="MobiDB-lite"/>
    </source>
</evidence>
<comment type="caution">
    <text evidence="2">The sequence shown here is derived from an EMBL/GenBank/DDBJ whole genome shotgun (WGS) entry which is preliminary data.</text>
</comment>
<dbReference type="AlphaFoldDB" id="A0A7J8F108"/>
<dbReference type="Proteomes" id="UP000593571">
    <property type="component" value="Unassembled WGS sequence"/>
</dbReference>
<gene>
    <name evidence="2" type="ORF">HJG63_012446</name>
</gene>
<proteinExistence type="predicted"/>
<feature type="compositionally biased region" description="Gly residues" evidence="1">
    <location>
        <begin position="52"/>
        <end position="62"/>
    </location>
</feature>
<organism evidence="2 3">
    <name type="scientific">Rousettus aegyptiacus</name>
    <name type="common">Egyptian fruit bat</name>
    <name type="synonym">Pteropus aegyptiacus</name>
    <dbReference type="NCBI Taxonomy" id="9407"/>
    <lineage>
        <taxon>Eukaryota</taxon>
        <taxon>Metazoa</taxon>
        <taxon>Chordata</taxon>
        <taxon>Craniata</taxon>
        <taxon>Vertebrata</taxon>
        <taxon>Euteleostomi</taxon>
        <taxon>Mammalia</taxon>
        <taxon>Eutheria</taxon>
        <taxon>Laurasiatheria</taxon>
        <taxon>Chiroptera</taxon>
        <taxon>Yinpterochiroptera</taxon>
        <taxon>Pteropodoidea</taxon>
        <taxon>Pteropodidae</taxon>
        <taxon>Rousettinae</taxon>
        <taxon>Rousettus</taxon>
    </lineage>
</organism>
<protein>
    <submittedName>
        <fullName evidence="2">Uncharacterized protein</fullName>
    </submittedName>
</protein>
<evidence type="ECO:0000313" key="2">
    <source>
        <dbReference type="EMBL" id="KAF6441306.1"/>
    </source>
</evidence>
<keyword evidence="3" id="KW-1185">Reference proteome</keyword>
<reference evidence="2 3" key="1">
    <citation type="journal article" date="2020" name="Nature">
        <title>Six reference-quality genomes reveal evolution of bat adaptations.</title>
        <authorList>
            <person name="Jebb D."/>
            <person name="Huang Z."/>
            <person name="Pippel M."/>
            <person name="Hughes G.M."/>
            <person name="Lavrichenko K."/>
            <person name="Devanna P."/>
            <person name="Winkler S."/>
            <person name="Jermiin L.S."/>
            <person name="Skirmuntt E.C."/>
            <person name="Katzourakis A."/>
            <person name="Burkitt-Gray L."/>
            <person name="Ray D.A."/>
            <person name="Sullivan K.A.M."/>
            <person name="Roscito J.G."/>
            <person name="Kirilenko B.M."/>
            <person name="Davalos L.M."/>
            <person name="Corthals A.P."/>
            <person name="Power M.L."/>
            <person name="Jones G."/>
            <person name="Ransome R.D."/>
            <person name="Dechmann D.K.N."/>
            <person name="Locatelli A.G."/>
            <person name="Puechmaille S.J."/>
            <person name="Fedrigo O."/>
            <person name="Jarvis E.D."/>
            <person name="Hiller M."/>
            <person name="Vernes S.C."/>
            <person name="Myers E.W."/>
            <person name="Teeling E.C."/>
        </authorList>
    </citation>
    <scope>NUCLEOTIDE SEQUENCE [LARGE SCALE GENOMIC DNA]</scope>
    <source>
        <strain evidence="2">MRouAeg1</strain>
        <tissue evidence="2">Muscle</tissue>
    </source>
</reference>
<feature type="region of interest" description="Disordered" evidence="1">
    <location>
        <begin position="52"/>
        <end position="74"/>
    </location>
</feature>